<dbReference type="AlphaFoldDB" id="A0A371RG01"/>
<feature type="domain" description="SpoVT-AbrB" evidence="8">
    <location>
        <begin position="101"/>
        <end position="144"/>
    </location>
</feature>
<dbReference type="GO" id="GO:0005737">
    <property type="term" value="C:cytoplasm"/>
    <property type="evidence" value="ECO:0007669"/>
    <property type="project" value="UniProtKB-UniRule"/>
</dbReference>
<keyword evidence="4 7" id="KW-0805">Transcription regulation</keyword>
<dbReference type="PANTHER" id="PTHR34701">
    <property type="entry name" value="TRANSCRIPTIONAL REGULATOR MRAZ"/>
    <property type="match status" value="1"/>
</dbReference>
<evidence type="ECO:0000256" key="5">
    <source>
        <dbReference type="ARBA" id="ARBA00023125"/>
    </source>
</evidence>
<keyword evidence="5 7" id="KW-0238">DNA-binding</keyword>
<dbReference type="PROSITE" id="PS51740">
    <property type="entry name" value="SPOVT_ABRB"/>
    <property type="match status" value="1"/>
</dbReference>
<dbReference type="SUPFAM" id="SSF89447">
    <property type="entry name" value="AbrB/MazE/MraZ-like"/>
    <property type="match status" value="1"/>
</dbReference>
<dbReference type="OrthoDB" id="9807753at2"/>
<keyword evidence="10" id="KW-1185">Reference proteome</keyword>
<dbReference type="FunCoup" id="A0A371RG01">
    <property type="interactions" value="200"/>
</dbReference>
<reference evidence="9 10" key="1">
    <citation type="submission" date="2018-08" db="EMBL/GenBank/DDBJ databases">
        <title>Parvularcula sp. SM1705, isolated from surface water of the South Sea China.</title>
        <authorList>
            <person name="Sun L."/>
        </authorList>
    </citation>
    <scope>NUCLEOTIDE SEQUENCE [LARGE SCALE GENOMIC DNA]</scope>
    <source>
        <strain evidence="9 10">SM1705</strain>
    </source>
</reference>
<evidence type="ECO:0000256" key="6">
    <source>
        <dbReference type="ARBA" id="ARBA00023163"/>
    </source>
</evidence>
<dbReference type="GO" id="GO:0009295">
    <property type="term" value="C:nucleoid"/>
    <property type="evidence" value="ECO:0007669"/>
    <property type="project" value="UniProtKB-SubCell"/>
</dbReference>
<evidence type="ECO:0000256" key="3">
    <source>
        <dbReference type="ARBA" id="ARBA00022737"/>
    </source>
</evidence>
<evidence type="ECO:0000313" key="10">
    <source>
        <dbReference type="Proteomes" id="UP000264589"/>
    </source>
</evidence>
<dbReference type="HAMAP" id="MF_01008">
    <property type="entry name" value="MraZ"/>
    <property type="match status" value="1"/>
</dbReference>
<dbReference type="GO" id="GO:0000976">
    <property type="term" value="F:transcription cis-regulatory region binding"/>
    <property type="evidence" value="ECO:0007669"/>
    <property type="project" value="TreeGrafter"/>
</dbReference>
<evidence type="ECO:0000256" key="2">
    <source>
        <dbReference type="ARBA" id="ARBA00022490"/>
    </source>
</evidence>
<organism evidence="9 10">
    <name type="scientific">Parvularcula marina</name>
    <dbReference type="NCBI Taxonomy" id="2292771"/>
    <lineage>
        <taxon>Bacteria</taxon>
        <taxon>Pseudomonadati</taxon>
        <taxon>Pseudomonadota</taxon>
        <taxon>Alphaproteobacteria</taxon>
        <taxon>Parvularculales</taxon>
        <taxon>Parvularculaceae</taxon>
        <taxon>Parvularcula</taxon>
    </lineage>
</organism>
<dbReference type="PANTHER" id="PTHR34701:SF1">
    <property type="entry name" value="TRANSCRIPTIONAL REGULATOR MRAZ"/>
    <property type="match status" value="1"/>
</dbReference>
<name>A0A371RG01_9PROT</name>
<dbReference type="CDD" id="cd16320">
    <property type="entry name" value="MraZ_N"/>
    <property type="match status" value="1"/>
</dbReference>
<evidence type="ECO:0000259" key="8">
    <source>
        <dbReference type="PROSITE" id="PS51740"/>
    </source>
</evidence>
<evidence type="ECO:0000256" key="1">
    <source>
        <dbReference type="ARBA" id="ARBA00013860"/>
    </source>
</evidence>
<comment type="subunit">
    <text evidence="7">Forms oligomers.</text>
</comment>
<dbReference type="EMBL" id="QUQO01000001">
    <property type="protein sequence ID" value="RFB04355.1"/>
    <property type="molecule type" value="Genomic_DNA"/>
</dbReference>
<comment type="subcellular location">
    <subcellularLocation>
        <location evidence="7">Cytoplasm</location>
        <location evidence="7">Nucleoid</location>
    </subcellularLocation>
</comment>
<evidence type="ECO:0000256" key="4">
    <source>
        <dbReference type="ARBA" id="ARBA00023015"/>
    </source>
</evidence>
<sequence>MSEVEATAAATSLRDASRFVGRWQNKIDTKGRISVPADFRRHLAPGSEDPASSMYCCPSFSDAELICGGADLVTVHLEIVATQDIFEKKRAAMERAVTAFTERLYFDDNGRIVLPKKLRDHAGLEGQVAFAGAGPFFTMSPGECLDDLWDLVTSLTEDERDIIRARSMPSTIAGRGKE</sequence>
<dbReference type="InterPro" id="IPR035642">
    <property type="entry name" value="MraZ_N"/>
</dbReference>
<dbReference type="InterPro" id="IPR035644">
    <property type="entry name" value="MraZ_C"/>
</dbReference>
<dbReference type="GO" id="GO:0003700">
    <property type="term" value="F:DNA-binding transcription factor activity"/>
    <property type="evidence" value="ECO:0007669"/>
    <property type="project" value="UniProtKB-UniRule"/>
</dbReference>
<dbReference type="InParanoid" id="A0A371RG01"/>
<accession>A0A371RG01</accession>
<dbReference type="InterPro" id="IPR038619">
    <property type="entry name" value="MraZ_sf"/>
</dbReference>
<keyword evidence="2 7" id="KW-0963">Cytoplasm</keyword>
<dbReference type="InterPro" id="IPR007159">
    <property type="entry name" value="SpoVT-AbrB_dom"/>
</dbReference>
<dbReference type="RefSeq" id="WP_116390985.1">
    <property type="nucleotide sequence ID" value="NZ_QUQO01000001.1"/>
</dbReference>
<evidence type="ECO:0000313" key="9">
    <source>
        <dbReference type="EMBL" id="RFB04355.1"/>
    </source>
</evidence>
<evidence type="ECO:0000256" key="7">
    <source>
        <dbReference type="HAMAP-Rule" id="MF_01008"/>
    </source>
</evidence>
<dbReference type="InterPro" id="IPR020603">
    <property type="entry name" value="MraZ_dom"/>
</dbReference>
<keyword evidence="6 7" id="KW-0804">Transcription</keyword>
<protein>
    <recommendedName>
        <fullName evidence="1 7">Transcriptional regulator MraZ</fullName>
    </recommendedName>
</protein>
<dbReference type="CDD" id="cd16321">
    <property type="entry name" value="MraZ_C"/>
    <property type="match status" value="1"/>
</dbReference>
<dbReference type="Pfam" id="PF02381">
    <property type="entry name" value="MraZ"/>
    <property type="match status" value="1"/>
</dbReference>
<keyword evidence="3" id="KW-0677">Repeat</keyword>
<dbReference type="GO" id="GO:2000143">
    <property type="term" value="P:negative regulation of DNA-templated transcription initiation"/>
    <property type="evidence" value="ECO:0007669"/>
    <property type="project" value="TreeGrafter"/>
</dbReference>
<proteinExistence type="inferred from homology"/>
<dbReference type="InterPro" id="IPR003444">
    <property type="entry name" value="MraZ"/>
</dbReference>
<dbReference type="InterPro" id="IPR037914">
    <property type="entry name" value="SpoVT-AbrB_sf"/>
</dbReference>
<comment type="similarity">
    <text evidence="7">Belongs to the MraZ family.</text>
</comment>
<comment type="caution">
    <text evidence="9">The sequence shown here is derived from an EMBL/GenBank/DDBJ whole genome shotgun (WGS) entry which is preliminary data.</text>
</comment>
<dbReference type="Proteomes" id="UP000264589">
    <property type="component" value="Unassembled WGS sequence"/>
</dbReference>
<gene>
    <name evidence="7" type="primary">mraZ</name>
    <name evidence="9" type="ORF">DX908_03085</name>
</gene>
<dbReference type="Gene3D" id="3.40.1550.20">
    <property type="entry name" value="Transcriptional regulator MraZ domain"/>
    <property type="match status" value="1"/>
</dbReference>